<dbReference type="AlphaFoldDB" id="A0A644U7T4"/>
<accession>A0A644U7T4</accession>
<evidence type="ECO:0000256" key="1">
    <source>
        <dbReference type="SAM" id="MobiDB-lite"/>
    </source>
</evidence>
<sequence length="89" mass="10216">MGYFSSLYSSELPHRARAVYMYLHDRSDKDGKCYPAIGTIAKELKLSRSTVKRAIADLEKSGRLRKEKRWRENGGKSSNLYNLMQTDLG</sequence>
<evidence type="ECO:0008006" key="3">
    <source>
        <dbReference type="Google" id="ProtNLM"/>
    </source>
</evidence>
<dbReference type="Gene3D" id="1.10.10.10">
    <property type="entry name" value="Winged helix-like DNA-binding domain superfamily/Winged helix DNA-binding domain"/>
    <property type="match status" value="1"/>
</dbReference>
<protein>
    <recommendedName>
        <fullName evidence="3">Helix-turn-helix domain-containing protein</fullName>
    </recommendedName>
</protein>
<dbReference type="EMBL" id="VSSQ01000084">
    <property type="protein sequence ID" value="MPL75006.1"/>
    <property type="molecule type" value="Genomic_DNA"/>
</dbReference>
<gene>
    <name evidence="2" type="ORF">SDC9_20825</name>
</gene>
<dbReference type="InterPro" id="IPR036388">
    <property type="entry name" value="WH-like_DNA-bd_sf"/>
</dbReference>
<organism evidence="2">
    <name type="scientific">bioreactor metagenome</name>
    <dbReference type="NCBI Taxonomy" id="1076179"/>
    <lineage>
        <taxon>unclassified sequences</taxon>
        <taxon>metagenomes</taxon>
        <taxon>ecological metagenomes</taxon>
    </lineage>
</organism>
<feature type="region of interest" description="Disordered" evidence="1">
    <location>
        <begin position="67"/>
        <end position="89"/>
    </location>
</feature>
<comment type="caution">
    <text evidence="2">The sequence shown here is derived from an EMBL/GenBank/DDBJ whole genome shotgun (WGS) entry which is preliminary data.</text>
</comment>
<dbReference type="Pfam" id="PF13730">
    <property type="entry name" value="HTH_36"/>
    <property type="match status" value="1"/>
</dbReference>
<reference evidence="2" key="1">
    <citation type="submission" date="2019-08" db="EMBL/GenBank/DDBJ databases">
        <authorList>
            <person name="Kucharzyk K."/>
            <person name="Murdoch R.W."/>
            <person name="Higgins S."/>
            <person name="Loffler F."/>
        </authorList>
    </citation>
    <scope>NUCLEOTIDE SEQUENCE</scope>
</reference>
<feature type="compositionally biased region" description="Polar residues" evidence="1">
    <location>
        <begin position="75"/>
        <end position="89"/>
    </location>
</feature>
<evidence type="ECO:0000313" key="2">
    <source>
        <dbReference type="EMBL" id="MPL75006.1"/>
    </source>
</evidence>
<dbReference type="InterPro" id="IPR036390">
    <property type="entry name" value="WH_DNA-bd_sf"/>
</dbReference>
<dbReference type="SUPFAM" id="SSF46785">
    <property type="entry name" value="Winged helix' DNA-binding domain"/>
    <property type="match status" value="1"/>
</dbReference>
<name>A0A644U7T4_9ZZZZ</name>
<proteinExistence type="predicted"/>